<reference evidence="1" key="1">
    <citation type="submission" date="2013-05" db="EMBL/GenBank/DDBJ databases">
        <authorList>
            <person name="Harkins D.M."/>
            <person name="Durkin A.S."/>
            <person name="Brinkac L.M."/>
            <person name="Haft D.H."/>
            <person name="Selengut J.D."/>
            <person name="Sanka R."/>
            <person name="DePew J."/>
            <person name="Purushe J."/>
            <person name="Hartskeerl R.A."/>
            <person name="Ahmed A."/>
            <person name="van der Linden H."/>
            <person name="Goris M.G.A."/>
            <person name="Vinetz J.M."/>
            <person name="Sutton G.G."/>
            <person name="Nierman W.C."/>
            <person name="Fouts D.E."/>
        </authorList>
    </citation>
    <scope>NUCLEOTIDE SEQUENCE [LARGE SCALE GENOMIC DNA]</scope>
    <source>
        <strain evidence="1">5399</strain>
    </source>
</reference>
<evidence type="ECO:0000313" key="2">
    <source>
        <dbReference type="Proteomes" id="UP000015454"/>
    </source>
</evidence>
<organism evidence="1 2">
    <name type="scientific">Leptospira broomii serovar Hurstbridge str. 5399</name>
    <dbReference type="NCBI Taxonomy" id="1049789"/>
    <lineage>
        <taxon>Bacteria</taxon>
        <taxon>Pseudomonadati</taxon>
        <taxon>Spirochaetota</taxon>
        <taxon>Spirochaetia</taxon>
        <taxon>Leptospirales</taxon>
        <taxon>Leptospiraceae</taxon>
        <taxon>Leptospira</taxon>
    </lineage>
</organism>
<dbReference type="Proteomes" id="UP000015454">
    <property type="component" value="Unassembled WGS sequence"/>
</dbReference>
<dbReference type="AlphaFoldDB" id="T0FH80"/>
<dbReference type="EMBL" id="AHMO02000004">
    <property type="protein sequence ID" value="EQA47321.1"/>
    <property type="molecule type" value="Genomic_DNA"/>
</dbReference>
<protein>
    <submittedName>
        <fullName evidence="1">Uncharacterized protein</fullName>
    </submittedName>
</protein>
<evidence type="ECO:0000313" key="1">
    <source>
        <dbReference type="EMBL" id="EQA47321.1"/>
    </source>
</evidence>
<comment type="caution">
    <text evidence="1">The sequence shown here is derived from an EMBL/GenBank/DDBJ whole genome shotgun (WGS) entry which is preliminary data.</text>
</comment>
<proteinExistence type="predicted"/>
<name>T0FH80_9LEPT</name>
<gene>
    <name evidence="1" type="ORF">LEP1GSC050_0550</name>
</gene>
<accession>T0FH80</accession>
<sequence length="45" mass="5349">MDFDRRIGKEFASFPIRNMNESVLMYQKEVISLSFDIKTINETSF</sequence>
<keyword evidence="2" id="KW-1185">Reference proteome</keyword>